<dbReference type="Gene3D" id="6.20.330.10">
    <property type="match status" value="1"/>
</dbReference>
<evidence type="ECO:0000256" key="5">
    <source>
        <dbReference type="SAM" id="Phobius"/>
    </source>
</evidence>
<keyword evidence="5" id="KW-1133">Transmembrane helix</keyword>
<feature type="domain" description="Peptidase S49" evidence="6">
    <location>
        <begin position="137"/>
        <end position="290"/>
    </location>
</feature>
<comment type="similarity">
    <text evidence="1">Belongs to the peptidase S49 family.</text>
</comment>
<evidence type="ECO:0000313" key="8">
    <source>
        <dbReference type="Proteomes" id="UP000822862"/>
    </source>
</evidence>
<keyword evidence="2" id="KW-0645">Protease</keyword>
<dbReference type="Proteomes" id="UP000822862">
    <property type="component" value="Chromosome"/>
</dbReference>
<dbReference type="InterPro" id="IPR047272">
    <property type="entry name" value="S49_SppA_C"/>
</dbReference>
<gene>
    <name evidence="7" type="ORF">RHAB15C_0000113</name>
</gene>
<evidence type="ECO:0000256" key="2">
    <source>
        <dbReference type="ARBA" id="ARBA00022670"/>
    </source>
</evidence>
<dbReference type="SUPFAM" id="SSF52096">
    <property type="entry name" value="ClpP/crotonase"/>
    <property type="match status" value="1"/>
</dbReference>
<keyword evidence="5" id="KW-0812">Transmembrane</keyword>
<evidence type="ECO:0000256" key="4">
    <source>
        <dbReference type="ARBA" id="ARBA00022825"/>
    </source>
</evidence>
<keyword evidence="4" id="KW-0720">Serine protease</keyword>
<dbReference type="PANTHER" id="PTHR42987:SF4">
    <property type="entry name" value="PROTEASE SOHB-RELATED"/>
    <property type="match status" value="1"/>
</dbReference>
<dbReference type="CDD" id="cd07023">
    <property type="entry name" value="S49_Sppa_N_C"/>
    <property type="match status" value="1"/>
</dbReference>
<dbReference type="InterPro" id="IPR001907">
    <property type="entry name" value="ClpP"/>
</dbReference>
<dbReference type="Pfam" id="PF01343">
    <property type="entry name" value="Peptidase_S49"/>
    <property type="match status" value="1"/>
</dbReference>
<proteinExistence type="inferred from homology"/>
<dbReference type="InterPro" id="IPR029045">
    <property type="entry name" value="ClpP/crotonase-like_dom_sf"/>
</dbReference>
<sequence>MHYPRESIIASTIRSFFRSFAVFIGFFTALMLLLFGLISFSSPYIQPEKSTLLLSPDAKGQRQLLGPTSDVILKLNISGIIGMKNLTTEKITSLLLDAQEGVLQNDRVKAILLHINTPGGAVTDSDGIYHAIMDFKTKHKIPVYAYVDGMCASGGMYIACSADKVFASSTSVIGSVGVRFGPTFNFSTLMQRYGIEALTITQGKDKDALNPFRPWKTDEDLSYRNLTSAMYQQFVNLVTSARPALNKQKLLSDYGAHVFISEEALEYGYIDVANSNYNEALEALASQANLESYQVMTIQIAHNFLSELSQARCSFIEKMSHLFSPFHPELEGKFLYLYQPGQLL</sequence>
<protein>
    <submittedName>
        <fullName evidence="7">Peptidase family S49</fullName>
    </submittedName>
</protein>
<dbReference type="PANTHER" id="PTHR42987">
    <property type="entry name" value="PEPTIDASE S49"/>
    <property type="match status" value="1"/>
</dbReference>
<evidence type="ECO:0000256" key="1">
    <source>
        <dbReference type="ARBA" id="ARBA00008683"/>
    </source>
</evidence>
<feature type="transmembrane region" description="Helical" evidence="5">
    <location>
        <begin position="20"/>
        <end position="40"/>
    </location>
</feature>
<dbReference type="InterPro" id="IPR002142">
    <property type="entry name" value="Peptidase_S49"/>
</dbReference>
<evidence type="ECO:0000313" key="7">
    <source>
        <dbReference type="EMBL" id="QZA58242.1"/>
    </source>
</evidence>
<keyword evidence="5" id="KW-0472">Membrane</keyword>
<reference evidence="7 8" key="1">
    <citation type="submission" date="2020-01" db="EMBL/GenBank/DDBJ databases">
        <authorList>
            <person name="Sixt B."/>
            <person name="Schulz F."/>
            <person name="Kostanjsek R."/>
            <person name="Koestlbacher S."/>
            <person name="Collingro A."/>
            <person name="Toenshoff E."/>
            <person name="Horn M."/>
        </authorList>
    </citation>
    <scope>NUCLEOTIDE SEQUENCE [LARGE SCALE GENOMIC DNA]</scope>
    <source>
        <strain evidence="7 8">15C</strain>
    </source>
</reference>
<reference evidence="7 8" key="2">
    <citation type="submission" date="2021-05" db="EMBL/GenBank/DDBJ databases">
        <title>Ecology and evolution of chlamydial symbionts of arthropods.</title>
        <authorList>
            <person name="Halter T."/>
            <person name="Sixt B.S."/>
            <person name="Toenshoff E.R."/>
            <person name="Koestlbacher S."/>
            <person name="Schulz F."/>
            <person name="Kostanjsek R."/>
            <person name="Collingro A."/>
            <person name="Hendrickx F."/>
            <person name="Horn M."/>
        </authorList>
    </citation>
    <scope>NUCLEOTIDE SEQUENCE [LARGE SCALE GENOMIC DNA]</scope>
    <source>
        <strain evidence="7 8">15C</strain>
    </source>
</reference>
<keyword evidence="8" id="KW-1185">Reference proteome</keyword>
<dbReference type="Gene3D" id="3.90.226.10">
    <property type="entry name" value="2-enoyl-CoA Hydratase, Chain A, domain 1"/>
    <property type="match status" value="1"/>
</dbReference>
<dbReference type="RefSeq" id="WP_194845938.1">
    <property type="nucleotide sequence ID" value="NZ_CP075585.1"/>
</dbReference>
<keyword evidence="3" id="KW-0378">Hydrolase</keyword>
<evidence type="ECO:0000259" key="6">
    <source>
        <dbReference type="Pfam" id="PF01343"/>
    </source>
</evidence>
<accession>A0ABX8YYF2</accession>
<name>A0ABX8YYF2_9BACT</name>
<evidence type="ECO:0000256" key="3">
    <source>
        <dbReference type="ARBA" id="ARBA00022801"/>
    </source>
</evidence>
<organism evidence="7 8">
    <name type="scientific">Candidatus Rhabdochlamydia porcellionis</name>
    <dbReference type="NCBI Taxonomy" id="225148"/>
    <lineage>
        <taxon>Bacteria</taxon>
        <taxon>Pseudomonadati</taxon>
        <taxon>Chlamydiota</taxon>
        <taxon>Chlamydiia</taxon>
        <taxon>Parachlamydiales</taxon>
        <taxon>Candidatus Rhabdochlamydiaceae</taxon>
        <taxon>Candidatus Rhabdochlamydia</taxon>
    </lineage>
</organism>
<dbReference type="EMBL" id="CP075585">
    <property type="protein sequence ID" value="QZA58242.1"/>
    <property type="molecule type" value="Genomic_DNA"/>
</dbReference>
<dbReference type="PRINTS" id="PR00127">
    <property type="entry name" value="CLPPROTEASEP"/>
</dbReference>